<comment type="caution">
    <text evidence="3">The sequence shown here is derived from an EMBL/GenBank/DDBJ whole genome shotgun (WGS) entry which is preliminary data.</text>
</comment>
<dbReference type="PANTHER" id="PTHR12558">
    <property type="entry name" value="CELL DIVISION CYCLE 16,23,27"/>
    <property type="match status" value="1"/>
</dbReference>
<dbReference type="Pfam" id="PF13432">
    <property type="entry name" value="TPR_16"/>
    <property type="match status" value="1"/>
</dbReference>
<dbReference type="Gene3D" id="1.25.40.10">
    <property type="entry name" value="Tetratricopeptide repeat domain"/>
    <property type="match status" value="4"/>
</dbReference>
<evidence type="ECO:0000256" key="2">
    <source>
        <dbReference type="SAM" id="SignalP"/>
    </source>
</evidence>
<keyword evidence="1" id="KW-0802">TPR repeat</keyword>
<feature type="chain" id="PRO_5043667736" evidence="2">
    <location>
        <begin position="38"/>
        <end position="586"/>
    </location>
</feature>
<accession>A0AAW9RIG2</accession>
<dbReference type="AlphaFoldDB" id="A0AAW9RIG2"/>
<dbReference type="Pfam" id="PF13414">
    <property type="entry name" value="TPR_11"/>
    <property type="match status" value="1"/>
</dbReference>
<dbReference type="PROSITE" id="PS50293">
    <property type="entry name" value="TPR_REGION"/>
    <property type="match status" value="1"/>
</dbReference>
<organism evidence="3 4">
    <name type="scientific">Microbaculum marinum</name>
    <dbReference type="NCBI Taxonomy" id="1764581"/>
    <lineage>
        <taxon>Bacteria</taxon>
        <taxon>Pseudomonadati</taxon>
        <taxon>Pseudomonadota</taxon>
        <taxon>Alphaproteobacteria</taxon>
        <taxon>Hyphomicrobiales</taxon>
        <taxon>Tepidamorphaceae</taxon>
        <taxon>Microbaculum</taxon>
    </lineage>
</organism>
<dbReference type="EMBL" id="JAZHOF010000003">
    <property type="protein sequence ID" value="MEJ8571720.1"/>
    <property type="molecule type" value="Genomic_DNA"/>
</dbReference>
<dbReference type="InterPro" id="IPR019734">
    <property type="entry name" value="TPR_rpt"/>
</dbReference>
<dbReference type="PANTHER" id="PTHR12558:SF13">
    <property type="entry name" value="CELL DIVISION CYCLE PROTEIN 27 HOMOLOG"/>
    <property type="match status" value="1"/>
</dbReference>
<dbReference type="RefSeq" id="WP_340329414.1">
    <property type="nucleotide sequence ID" value="NZ_JAZHOF010000003.1"/>
</dbReference>
<dbReference type="SMART" id="SM00028">
    <property type="entry name" value="TPR"/>
    <property type="match status" value="9"/>
</dbReference>
<keyword evidence="2" id="KW-0732">Signal</keyword>
<protein>
    <submittedName>
        <fullName evidence="3">Tetratricopeptide repeat protein</fullName>
    </submittedName>
</protein>
<keyword evidence="4" id="KW-1185">Reference proteome</keyword>
<dbReference type="SUPFAM" id="SSF48452">
    <property type="entry name" value="TPR-like"/>
    <property type="match status" value="2"/>
</dbReference>
<evidence type="ECO:0000313" key="4">
    <source>
        <dbReference type="Proteomes" id="UP001378188"/>
    </source>
</evidence>
<sequence length="586" mass="64230">MNRDRFYASGRAIAARPVRFLVAVAALIATASAPSRAETAPQDHGSHSLAGNYLAGRVAGALSDSGAAAHFYKQALQADPDNLSLLDRSFTLSLIAGEYDTAMATAKRIAELDPSHRLAQLALAVDAIRARQYAAAQRHLAEAGSGPLAELTATLLQAWTEAGEGDTAQSLATVASLSGPEWYEVFKPYHSGLIAGVGGDEDAAGKYFEEAYRADPDAIRIVQAWGRHLAQTGRAEEAREVLEKFGDVVPNHPLTLTALQNIDAGRVPQPIVKSAQEGAAEVLYGIGSALGSDSGEEYAAIYLRLGLHLAPNNPLAILSLADYYEKSGDSEKAIEIYGKVPDTSPLRPNAEIHRALNLDDMDRTDEAIEVLESVIAANPDDEEAIIALGNILRGRERFGEAAAVYSRAIDRIDGADPRDWALFYFRGMCYERDKRWSLAELDLQKALELNPEQPHVLNYLGYSWVDQHLHLDKALDMISRAVELRPNDGYIVDSLGWAYYRLGRYEEAARELERAVELKPEDPIINDHLGDAYWKVGRKLEARFQWSHAKALDPDPDDLAKIMEKLESGLADKPDRAEIELRRNDG</sequence>
<evidence type="ECO:0000313" key="3">
    <source>
        <dbReference type="EMBL" id="MEJ8571720.1"/>
    </source>
</evidence>
<gene>
    <name evidence="3" type="ORF">V3328_09570</name>
</gene>
<evidence type="ECO:0000256" key="1">
    <source>
        <dbReference type="PROSITE-ProRule" id="PRU00339"/>
    </source>
</evidence>
<feature type="repeat" description="TPR" evidence="1">
    <location>
        <begin position="420"/>
        <end position="453"/>
    </location>
</feature>
<feature type="signal peptide" evidence="2">
    <location>
        <begin position="1"/>
        <end position="37"/>
    </location>
</feature>
<dbReference type="Proteomes" id="UP001378188">
    <property type="component" value="Unassembled WGS sequence"/>
</dbReference>
<dbReference type="PROSITE" id="PS50005">
    <property type="entry name" value="TPR"/>
    <property type="match status" value="2"/>
</dbReference>
<name>A0AAW9RIG2_9HYPH</name>
<reference evidence="3 4" key="1">
    <citation type="submission" date="2024-02" db="EMBL/GenBank/DDBJ databases">
        <title>Genome analysis and characterization of Microbaculum marinisediminis sp. nov., isolated from marine sediment.</title>
        <authorList>
            <person name="Du Z.-J."/>
            <person name="Ye Y.-Q."/>
            <person name="Zhang Z.-R."/>
            <person name="Yuan S.-M."/>
            <person name="Zhang X.-Y."/>
        </authorList>
    </citation>
    <scope>NUCLEOTIDE SEQUENCE [LARGE SCALE GENOMIC DNA]</scope>
    <source>
        <strain evidence="3 4">SDUM1044001</strain>
    </source>
</reference>
<feature type="repeat" description="TPR" evidence="1">
    <location>
        <begin position="489"/>
        <end position="522"/>
    </location>
</feature>
<dbReference type="InterPro" id="IPR011990">
    <property type="entry name" value="TPR-like_helical_dom_sf"/>
</dbReference>
<proteinExistence type="predicted"/>